<gene>
    <name evidence="2" type="ORF">NDU88_003661</name>
</gene>
<sequence length="162" mass="17379">MLCHQAAAPWPGGLRLGPTTVVCCPNGQSVPAPSGLSRGSRLNDPPCRSGVTRLSPVHTRPNQVGTIRIPGAAPARPRTRGKFTRAPHVMLNAKIVVKTIIKPMVLMVNSRATGNFIDPTYCAKLKITISKKERPESVQAVDSTLLTSEMITHQTKAVELKG</sequence>
<dbReference type="EMBL" id="JANPWB010000006">
    <property type="protein sequence ID" value="KAJ1178415.1"/>
    <property type="molecule type" value="Genomic_DNA"/>
</dbReference>
<keyword evidence="3" id="KW-1185">Reference proteome</keyword>
<evidence type="ECO:0000256" key="1">
    <source>
        <dbReference type="SAM" id="MobiDB-lite"/>
    </source>
</evidence>
<feature type="region of interest" description="Disordered" evidence="1">
    <location>
        <begin position="33"/>
        <end position="58"/>
    </location>
</feature>
<name>A0AAV7TPP7_PLEWA</name>
<proteinExistence type="predicted"/>
<comment type="caution">
    <text evidence="2">The sequence shown here is derived from an EMBL/GenBank/DDBJ whole genome shotgun (WGS) entry which is preliminary data.</text>
</comment>
<organism evidence="2 3">
    <name type="scientific">Pleurodeles waltl</name>
    <name type="common">Iberian ribbed newt</name>
    <dbReference type="NCBI Taxonomy" id="8319"/>
    <lineage>
        <taxon>Eukaryota</taxon>
        <taxon>Metazoa</taxon>
        <taxon>Chordata</taxon>
        <taxon>Craniata</taxon>
        <taxon>Vertebrata</taxon>
        <taxon>Euteleostomi</taxon>
        <taxon>Amphibia</taxon>
        <taxon>Batrachia</taxon>
        <taxon>Caudata</taxon>
        <taxon>Salamandroidea</taxon>
        <taxon>Salamandridae</taxon>
        <taxon>Pleurodelinae</taxon>
        <taxon>Pleurodeles</taxon>
    </lineage>
</organism>
<evidence type="ECO:0000313" key="2">
    <source>
        <dbReference type="EMBL" id="KAJ1178415.1"/>
    </source>
</evidence>
<dbReference type="AlphaFoldDB" id="A0AAV7TPP7"/>
<dbReference type="Proteomes" id="UP001066276">
    <property type="component" value="Chromosome 3_2"/>
</dbReference>
<accession>A0AAV7TPP7</accession>
<evidence type="ECO:0000313" key="3">
    <source>
        <dbReference type="Proteomes" id="UP001066276"/>
    </source>
</evidence>
<reference evidence="2" key="1">
    <citation type="journal article" date="2022" name="bioRxiv">
        <title>Sequencing and chromosome-scale assembly of the giantPleurodeles waltlgenome.</title>
        <authorList>
            <person name="Brown T."/>
            <person name="Elewa A."/>
            <person name="Iarovenko S."/>
            <person name="Subramanian E."/>
            <person name="Araus A.J."/>
            <person name="Petzold A."/>
            <person name="Susuki M."/>
            <person name="Suzuki K.-i.T."/>
            <person name="Hayashi T."/>
            <person name="Toyoda A."/>
            <person name="Oliveira C."/>
            <person name="Osipova E."/>
            <person name="Leigh N.D."/>
            <person name="Simon A."/>
            <person name="Yun M.H."/>
        </authorList>
    </citation>
    <scope>NUCLEOTIDE SEQUENCE</scope>
    <source>
        <strain evidence="2">20211129_DDA</strain>
        <tissue evidence="2">Liver</tissue>
    </source>
</reference>
<protein>
    <submittedName>
        <fullName evidence="2">Uncharacterized protein</fullName>
    </submittedName>
</protein>